<accession>A0A6J7SZF9</accession>
<protein>
    <submittedName>
        <fullName evidence="2">Unannotated protein</fullName>
    </submittedName>
</protein>
<proteinExistence type="predicted"/>
<dbReference type="AlphaFoldDB" id="A0A6J7SZF9"/>
<sequence length="456" mass="50729">MHPSSIDSLRFALQKHVLPDPALGSRAGLKVLEVGSADFNGGYRQVLDLLECHYTGVDLEPGEGVDIVLDDPYVLPFPDSSFDLVITGNTFEHADFFWRTFSEICRVVSPTGVVIVLVPSAGGAHRYPIDSYRFMPDAMASLAKHAGVTLVESWINPYGPMHDAVGVFRKEVAHPSLLNMAPDLSLRLATKVQNTFPPNVPDEVEHGAGTEDCYDFLVRMHQQLQPDFYVEIGVEYGASLRLAACPALGIDPAPQLKKPLGDHHRVSLTTSDDFFHLTDAASQLAPIDLAYIDGMHQIEFALKDFMNIEKYSHAGSVIIVDDIYPAHPVQGARIRESRFWTGDVWKLIEILAYARPDLILLPIDTSPTGSLMILCADPDNRNLWNNYDYIAQNAIGLTTEPPRSIVKRTGKIDPKDPLLEHIFAILLEARRKQDFTGLREYLRHFISGARPRAIVK</sequence>
<evidence type="ECO:0000259" key="1">
    <source>
        <dbReference type="Pfam" id="PF08241"/>
    </source>
</evidence>
<dbReference type="Pfam" id="PF08241">
    <property type="entry name" value="Methyltransf_11"/>
    <property type="match status" value="1"/>
</dbReference>
<reference evidence="2" key="1">
    <citation type="submission" date="2020-05" db="EMBL/GenBank/DDBJ databases">
        <authorList>
            <person name="Chiriac C."/>
            <person name="Salcher M."/>
            <person name="Ghai R."/>
            <person name="Kavagutti S V."/>
        </authorList>
    </citation>
    <scope>NUCLEOTIDE SEQUENCE</scope>
</reference>
<feature type="domain" description="Methyltransferase type 11" evidence="1">
    <location>
        <begin position="46"/>
        <end position="116"/>
    </location>
</feature>
<dbReference type="Pfam" id="PF13578">
    <property type="entry name" value="Methyltransf_24"/>
    <property type="match status" value="1"/>
</dbReference>
<dbReference type="InterPro" id="IPR029063">
    <property type="entry name" value="SAM-dependent_MTases_sf"/>
</dbReference>
<name>A0A6J7SZF9_9ZZZZ</name>
<dbReference type="Gene3D" id="3.40.50.150">
    <property type="entry name" value="Vaccinia Virus protein VP39"/>
    <property type="match status" value="2"/>
</dbReference>
<dbReference type="SUPFAM" id="SSF53335">
    <property type="entry name" value="S-adenosyl-L-methionine-dependent methyltransferases"/>
    <property type="match status" value="2"/>
</dbReference>
<organism evidence="2">
    <name type="scientific">freshwater metagenome</name>
    <dbReference type="NCBI Taxonomy" id="449393"/>
    <lineage>
        <taxon>unclassified sequences</taxon>
        <taxon>metagenomes</taxon>
        <taxon>ecological metagenomes</taxon>
    </lineage>
</organism>
<gene>
    <name evidence="2" type="ORF">UFOPK4275_00330</name>
</gene>
<dbReference type="EMBL" id="CAFBQJ010000038">
    <property type="protein sequence ID" value="CAB5046232.1"/>
    <property type="molecule type" value="Genomic_DNA"/>
</dbReference>
<evidence type="ECO:0000313" key="2">
    <source>
        <dbReference type="EMBL" id="CAB5046232.1"/>
    </source>
</evidence>
<dbReference type="GO" id="GO:0008757">
    <property type="term" value="F:S-adenosylmethionine-dependent methyltransferase activity"/>
    <property type="evidence" value="ECO:0007669"/>
    <property type="project" value="InterPro"/>
</dbReference>
<dbReference type="InterPro" id="IPR013216">
    <property type="entry name" value="Methyltransf_11"/>
</dbReference>
<dbReference type="CDD" id="cd02440">
    <property type="entry name" value="AdoMet_MTases"/>
    <property type="match status" value="1"/>
</dbReference>